<keyword evidence="2" id="KW-0472">Membrane</keyword>
<accession>A0A8S4RDN4</accession>
<keyword evidence="4" id="KW-1185">Reference proteome</keyword>
<sequence>MYAEMAINYLYLPYNKTNYLAIMLVLVVLVFSLLLPDISQKLHKNSELKAVKNVLDHMQEEVKRAEVACLTANEEMGNLHHALCDEGTETKEETRNLSVNTSRGLLPTQSDPGKVEKGVGYYSRFFGFSSSPSKKEITLMSVVYTDSFDSQKKEMML</sequence>
<keyword evidence="1" id="KW-0175">Coiled coil</keyword>
<feature type="coiled-coil region" evidence="1">
    <location>
        <begin position="48"/>
        <end position="75"/>
    </location>
</feature>
<dbReference type="OrthoDB" id="7173113at2759"/>
<evidence type="ECO:0000313" key="3">
    <source>
        <dbReference type="EMBL" id="CAH2234998.1"/>
    </source>
</evidence>
<protein>
    <submittedName>
        <fullName evidence="3">Jg18997 protein</fullName>
    </submittedName>
</protein>
<evidence type="ECO:0000256" key="2">
    <source>
        <dbReference type="SAM" id="Phobius"/>
    </source>
</evidence>
<organism evidence="3 4">
    <name type="scientific">Pararge aegeria aegeria</name>
    <dbReference type="NCBI Taxonomy" id="348720"/>
    <lineage>
        <taxon>Eukaryota</taxon>
        <taxon>Metazoa</taxon>
        <taxon>Ecdysozoa</taxon>
        <taxon>Arthropoda</taxon>
        <taxon>Hexapoda</taxon>
        <taxon>Insecta</taxon>
        <taxon>Pterygota</taxon>
        <taxon>Neoptera</taxon>
        <taxon>Endopterygota</taxon>
        <taxon>Lepidoptera</taxon>
        <taxon>Glossata</taxon>
        <taxon>Ditrysia</taxon>
        <taxon>Papilionoidea</taxon>
        <taxon>Nymphalidae</taxon>
        <taxon>Satyrinae</taxon>
        <taxon>Satyrini</taxon>
        <taxon>Parargina</taxon>
        <taxon>Pararge</taxon>
    </lineage>
</organism>
<dbReference type="AlphaFoldDB" id="A0A8S4RDN4"/>
<evidence type="ECO:0000313" key="4">
    <source>
        <dbReference type="Proteomes" id="UP000838756"/>
    </source>
</evidence>
<proteinExistence type="predicted"/>
<keyword evidence="2" id="KW-1133">Transmembrane helix</keyword>
<dbReference type="EMBL" id="CAKXAJ010025106">
    <property type="protein sequence ID" value="CAH2234998.1"/>
    <property type="molecule type" value="Genomic_DNA"/>
</dbReference>
<dbReference type="Proteomes" id="UP000838756">
    <property type="component" value="Unassembled WGS sequence"/>
</dbReference>
<name>A0A8S4RDN4_9NEOP</name>
<feature type="transmembrane region" description="Helical" evidence="2">
    <location>
        <begin position="20"/>
        <end position="39"/>
    </location>
</feature>
<keyword evidence="2" id="KW-0812">Transmembrane</keyword>
<gene>
    <name evidence="3" type="primary">jg18997</name>
    <name evidence="3" type="ORF">PAEG_LOCUS12691</name>
</gene>
<evidence type="ECO:0000256" key="1">
    <source>
        <dbReference type="SAM" id="Coils"/>
    </source>
</evidence>
<reference evidence="3" key="1">
    <citation type="submission" date="2022-03" db="EMBL/GenBank/DDBJ databases">
        <authorList>
            <person name="Lindestad O."/>
        </authorList>
    </citation>
    <scope>NUCLEOTIDE SEQUENCE</scope>
</reference>
<comment type="caution">
    <text evidence="3">The sequence shown here is derived from an EMBL/GenBank/DDBJ whole genome shotgun (WGS) entry which is preliminary data.</text>
</comment>